<name>A0A165I7E2_9APHY</name>
<accession>A0A165I7E2</accession>
<protein>
    <submittedName>
        <fullName evidence="1">Uncharacterized protein</fullName>
    </submittedName>
</protein>
<reference evidence="1 2" key="1">
    <citation type="journal article" date="2016" name="Mol. Biol. Evol.">
        <title>Comparative Genomics of Early-Diverging Mushroom-Forming Fungi Provides Insights into the Origins of Lignocellulose Decay Capabilities.</title>
        <authorList>
            <person name="Nagy L.G."/>
            <person name="Riley R."/>
            <person name="Tritt A."/>
            <person name="Adam C."/>
            <person name="Daum C."/>
            <person name="Floudas D."/>
            <person name="Sun H."/>
            <person name="Yadav J.S."/>
            <person name="Pangilinan J."/>
            <person name="Larsson K.H."/>
            <person name="Matsuura K."/>
            <person name="Barry K."/>
            <person name="Labutti K."/>
            <person name="Kuo R."/>
            <person name="Ohm R.A."/>
            <person name="Bhattacharya S.S."/>
            <person name="Shirouzu T."/>
            <person name="Yoshinaga Y."/>
            <person name="Martin F.M."/>
            <person name="Grigoriev I.V."/>
            <person name="Hibbett D.S."/>
        </authorList>
    </citation>
    <scope>NUCLEOTIDE SEQUENCE [LARGE SCALE GENOMIC DNA]</scope>
    <source>
        <strain evidence="1 2">93-53</strain>
    </source>
</reference>
<evidence type="ECO:0000313" key="1">
    <source>
        <dbReference type="EMBL" id="KZT12687.1"/>
    </source>
</evidence>
<dbReference type="Proteomes" id="UP000076871">
    <property type="component" value="Unassembled WGS sequence"/>
</dbReference>
<evidence type="ECO:0000313" key="2">
    <source>
        <dbReference type="Proteomes" id="UP000076871"/>
    </source>
</evidence>
<dbReference type="RefSeq" id="XP_040770197.1">
    <property type="nucleotide sequence ID" value="XM_040901231.1"/>
</dbReference>
<dbReference type="InParanoid" id="A0A165I7E2"/>
<dbReference type="GeneID" id="63818263"/>
<sequence>MRKAPALGSIPPPPPNIYSLEKGMKVDHDTFKRATTFLRGLAEAYLDTSKSYKQQRQGALDKFYREVCCYPIDNSFILTNSRLQANKYELFSYYEDSWPIKKWLKSTLRNRMRIRDRRSTARNDHLSTVNEVNDNVEGNTDEPDMLSQATRRSTRLASLKTSRTSEVLPLAGSLNNSQLISRQSPFEATFKSFLSSCEPSLSHLLDAFTVAGIDNEASFRSLCKWKKDYLNSLLSDHMRLTHFQQLQVQIVLDHLED</sequence>
<proteinExistence type="predicted"/>
<dbReference type="AlphaFoldDB" id="A0A165I7E2"/>
<organism evidence="1 2">
    <name type="scientific">Laetiporus sulphureus 93-53</name>
    <dbReference type="NCBI Taxonomy" id="1314785"/>
    <lineage>
        <taxon>Eukaryota</taxon>
        <taxon>Fungi</taxon>
        <taxon>Dikarya</taxon>
        <taxon>Basidiomycota</taxon>
        <taxon>Agaricomycotina</taxon>
        <taxon>Agaricomycetes</taxon>
        <taxon>Polyporales</taxon>
        <taxon>Laetiporus</taxon>
    </lineage>
</organism>
<dbReference type="EMBL" id="KV427605">
    <property type="protein sequence ID" value="KZT12687.1"/>
    <property type="molecule type" value="Genomic_DNA"/>
</dbReference>
<keyword evidence="2" id="KW-1185">Reference proteome</keyword>
<gene>
    <name evidence="1" type="ORF">LAESUDRAFT_11696</name>
</gene>